<protein>
    <submittedName>
        <fullName evidence="1">Uncharacterized protein</fullName>
    </submittedName>
</protein>
<accession>A0ABS8SSY0</accession>
<evidence type="ECO:0000313" key="2">
    <source>
        <dbReference type="Proteomes" id="UP000823775"/>
    </source>
</evidence>
<reference evidence="1 2" key="1">
    <citation type="journal article" date="2021" name="BMC Genomics">
        <title>Datura genome reveals duplications of psychoactive alkaloid biosynthetic genes and high mutation rate following tissue culture.</title>
        <authorList>
            <person name="Rajewski A."/>
            <person name="Carter-House D."/>
            <person name="Stajich J."/>
            <person name="Litt A."/>
        </authorList>
    </citation>
    <scope>NUCLEOTIDE SEQUENCE [LARGE SCALE GENOMIC DNA]</scope>
    <source>
        <strain evidence="1">AR-01</strain>
    </source>
</reference>
<dbReference type="EMBL" id="JACEIK010000765">
    <property type="protein sequence ID" value="MCD7461925.1"/>
    <property type="molecule type" value="Genomic_DNA"/>
</dbReference>
<gene>
    <name evidence="1" type="ORF">HAX54_047392</name>
</gene>
<dbReference type="Proteomes" id="UP000823775">
    <property type="component" value="Unassembled WGS sequence"/>
</dbReference>
<evidence type="ECO:0000313" key="1">
    <source>
        <dbReference type="EMBL" id="MCD7461925.1"/>
    </source>
</evidence>
<proteinExistence type="predicted"/>
<sequence length="104" mass="11417">MYRYGDALGGKDEARKLWMVDLGANELILNTRATGQTLDEGALEVLDAFMSEEKISEECVGQIQIILCNDCQKRGTASFPGTIISAHIVVHTIQGLYDINPECV</sequence>
<comment type="caution">
    <text evidence="1">The sequence shown here is derived from an EMBL/GenBank/DDBJ whole genome shotgun (WGS) entry which is preliminary data.</text>
</comment>
<organism evidence="1 2">
    <name type="scientific">Datura stramonium</name>
    <name type="common">Jimsonweed</name>
    <name type="synonym">Common thornapple</name>
    <dbReference type="NCBI Taxonomy" id="4076"/>
    <lineage>
        <taxon>Eukaryota</taxon>
        <taxon>Viridiplantae</taxon>
        <taxon>Streptophyta</taxon>
        <taxon>Embryophyta</taxon>
        <taxon>Tracheophyta</taxon>
        <taxon>Spermatophyta</taxon>
        <taxon>Magnoliopsida</taxon>
        <taxon>eudicotyledons</taxon>
        <taxon>Gunneridae</taxon>
        <taxon>Pentapetalae</taxon>
        <taxon>asterids</taxon>
        <taxon>lamiids</taxon>
        <taxon>Solanales</taxon>
        <taxon>Solanaceae</taxon>
        <taxon>Solanoideae</taxon>
        <taxon>Datureae</taxon>
        <taxon>Datura</taxon>
    </lineage>
</organism>
<keyword evidence="2" id="KW-1185">Reference proteome</keyword>
<name>A0ABS8SSY0_DATST</name>